<dbReference type="Pfam" id="PF07221">
    <property type="entry name" value="GlcNAc_2-epim"/>
    <property type="match status" value="1"/>
</dbReference>
<dbReference type="EMBL" id="JRYR02000002">
    <property type="protein sequence ID" value="OHX64407.1"/>
    <property type="molecule type" value="Genomic_DNA"/>
</dbReference>
<dbReference type="AlphaFoldDB" id="A0A1S1YTQ1"/>
<comment type="similarity">
    <text evidence="4">Belongs to the cellobiose 2-epimerase family.</text>
</comment>
<dbReference type="Proteomes" id="UP000179797">
    <property type="component" value="Unassembled WGS sequence"/>
</dbReference>
<dbReference type="InterPro" id="IPR008928">
    <property type="entry name" value="6-hairpin_glycosidase_sf"/>
</dbReference>
<evidence type="ECO:0000256" key="3">
    <source>
        <dbReference type="ARBA" id="ARBA00023235"/>
    </source>
</evidence>
<proteinExistence type="inferred from homology"/>
<gene>
    <name evidence="5" type="ORF">NH26_22715</name>
</gene>
<keyword evidence="3 4" id="KW-0413">Isomerase</keyword>
<dbReference type="GO" id="GO:0005975">
    <property type="term" value="P:carbohydrate metabolic process"/>
    <property type="evidence" value="ECO:0007669"/>
    <property type="project" value="InterPro"/>
</dbReference>
<dbReference type="Gene3D" id="1.50.10.10">
    <property type="match status" value="1"/>
</dbReference>
<evidence type="ECO:0000313" key="5">
    <source>
        <dbReference type="EMBL" id="OHX64407.1"/>
    </source>
</evidence>
<dbReference type="EC" id="5.1.3.11" evidence="4"/>
<comment type="function">
    <text evidence="4">Catalyzes the reversible epimerization of cellobiose to 4-O-beta-D-glucopyranosyl-D-mannose (Glc-Man).</text>
</comment>
<evidence type="ECO:0000313" key="6">
    <source>
        <dbReference type="Proteomes" id="UP000179797"/>
    </source>
</evidence>
<dbReference type="SUPFAM" id="SSF48208">
    <property type="entry name" value="Six-hairpin glycosidases"/>
    <property type="match status" value="1"/>
</dbReference>
<evidence type="ECO:0000256" key="4">
    <source>
        <dbReference type="HAMAP-Rule" id="MF_00929"/>
    </source>
</evidence>
<keyword evidence="6" id="KW-1185">Reference proteome</keyword>
<name>A0A1S1YTQ1_FLAPC</name>
<dbReference type="HAMAP" id="MF_00929">
    <property type="entry name" value="Cellobiose_2_epim"/>
    <property type="match status" value="1"/>
</dbReference>
<dbReference type="GO" id="GO:0047736">
    <property type="term" value="F:cellobiose epimerase activity"/>
    <property type="evidence" value="ECO:0007669"/>
    <property type="project" value="UniProtKB-UniRule"/>
</dbReference>
<evidence type="ECO:0000256" key="2">
    <source>
        <dbReference type="ARBA" id="ARBA00008558"/>
    </source>
</evidence>
<protein>
    <recommendedName>
        <fullName evidence="4">Cellobiose 2-epimerase</fullName>
        <shortName evidence="4">CE</shortName>
        <ecNumber evidence="4">5.1.3.11</ecNumber>
    </recommendedName>
</protein>
<dbReference type="InterPro" id="IPR028584">
    <property type="entry name" value="Cellobiose_2_epim"/>
</dbReference>
<comment type="caution">
    <text evidence="5">The sequence shown here is derived from an EMBL/GenBank/DDBJ whole genome shotgun (WGS) entry which is preliminary data.</text>
</comment>
<comment type="similarity">
    <text evidence="2">Belongs to the N-acylglucosamine 2-epimerase family.</text>
</comment>
<dbReference type="InterPro" id="IPR012341">
    <property type="entry name" value="6hp_glycosidase-like_sf"/>
</dbReference>
<dbReference type="RefSeq" id="WP_044220470.1">
    <property type="nucleotide sequence ID" value="NZ_JRYR02000002.1"/>
</dbReference>
<accession>A0A1S1YTQ1</accession>
<sequence length="402" mass="46539">MDINSFNISLTKELQEGILAYWMNNTVDHKNGGFYGQITYDNQVIEKADKGAILHARILWTFAAAYNQLKEEKYLEICDHAYQYILDHFIDKEKGGVFWMLDYKGEVVDSKKQIYANAFVIYAFSEYAIAKGIDSPIKVALDIFDKIEQNAFDKELNGYFEAYSKDWVLLEDLRLSDKDKNEKKTNNTHLHILEAYTTLYTVSKDEKVGQQLENLIQLFLHQILDKNTYHFKLFFDENWQLKSDEISYGHDIEGAWLIQAGAEALGKENLLNEVKAVANKIADVTLKEGIAADGAIVNEGNPDGITDTDRHWWPQVEAMVGFINSYENTEDEKYLNVAIRLWEYTLAHIVNTEYGEWWWRVDENNQPNLEEDKVGPWKAPYHNGRACIEGIKRFEKLAKTSI</sequence>
<comment type="catalytic activity">
    <reaction evidence="1 4">
        <text>D-cellobiose = beta-D-glucosyl-(1-&gt;4)-D-mannopyranose</text>
        <dbReference type="Rhea" id="RHEA:23384"/>
        <dbReference type="ChEBI" id="CHEBI:17057"/>
        <dbReference type="ChEBI" id="CHEBI:47931"/>
        <dbReference type="EC" id="5.1.3.11"/>
    </reaction>
</comment>
<dbReference type="OrthoDB" id="5141876at2"/>
<organism evidence="5 6">
    <name type="scientific">Flammeovirga pacifica</name>
    <dbReference type="NCBI Taxonomy" id="915059"/>
    <lineage>
        <taxon>Bacteria</taxon>
        <taxon>Pseudomonadati</taxon>
        <taxon>Bacteroidota</taxon>
        <taxon>Cytophagia</taxon>
        <taxon>Cytophagales</taxon>
        <taxon>Flammeovirgaceae</taxon>
        <taxon>Flammeovirga</taxon>
    </lineage>
</organism>
<dbReference type="InterPro" id="IPR010819">
    <property type="entry name" value="AGE/CE"/>
</dbReference>
<dbReference type="STRING" id="915059.NH26_22715"/>
<evidence type="ECO:0000256" key="1">
    <source>
        <dbReference type="ARBA" id="ARBA00001470"/>
    </source>
</evidence>
<dbReference type="PANTHER" id="PTHR15108">
    <property type="entry name" value="N-ACYLGLUCOSAMINE-2-EPIMERASE"/>
    <property type="match status" value="1"/>
</dbReference>
<reference evidence="5 6" key="1">
    <citation type="journal article" date="2012" name="Int. J. Syst. Evol. Microbiol.">
        <title>Flammeovirga pacifica sp. nov., isolated from deep-sea sediment.</title>
        <authorList>
            <person name="Xu H."/>
            <person name="Fu Y."/>
            <person name="Yang N."/>
            <person name="Ding Z."/>
            <person name="Lai Q."/>
            <person name="Zeng R."/>
        </authorList>
    </citation>
    <scope>NUCLEOTIDE SEQUENCE [LARGE SCALE GENOMIC DNA]</scope>
    <source>
        <strain evidence="6">DSM 24597 / LMG 26175 / WPAGA1</strain>
    </source>
</reference>